<proteinExistence type="predicted"/>
<dbReference type="EMBL" id="BAAFST010000005">
    <property type="protein sequence ID" value="GAB1290124.1"/>
    <property type="molecule type" value="Genomic_DNA"/>
</dbReference>
<reference evidence="1 2" key="1">
    <citation type="submission" date="2024-08" db="EMBL/GenBank/DDBJ databases">
        <title>The draft genome of Apodemus speciosus.</title>
        <authorList>
            <person name="Nabeshima K."/>
            <person name="Suzuki S."/>
            <person name="Onuma M."/>
        </authorList>
    </citation>
    <scope>NUCLEOTIDE SEQUENCE [LARGE SCALE GENOMIC DNA]</scope>
    <source>
        <strain evidence="1">IB14-021</strain>
    </source>
</reference>
<comment type="caution">
    <text evidence="1">The sequence shown here is derived from an EMBL/GenBank/DDBJ whole genome shotgun (WGS) entry which is preliminary data.</text>
</comment>
<sequence length="64" mass="6840">MGCISRKREAKGVAAYHFKDVWVLSPSRAGAICIGEIWIPLQKKLSGQSSSAGSCGCGRRETSI</sequence>
<gene>
    <name evidence="1" type="ORF">APTSU1_000535400</name>
</gene>
<evidence type="ECO:0000313" key="2">
    <source>
        <dbReference type="Proteomes" id="UP001623349"/>
    </source>
</evidence>
<accession>A0ABQ0ESU2</accession>
<protein>
    <submittedName>
        <fullName evidence="1">Uncharacterized protein</fullName>
    </submittedName>
</protein>
<dbReference type="Proteomes" id="UP001623349">
    <property type="component" value="Unassembled WGS sequence"/>
</dbReference>
<keyword evidence="2" id="KW-1185">Reference proteome</keyword>
<name>A0ABQ0ESU2_APOSI</name>
<evidence type="ECO:0000313" key="1">
    <source>
        <dbReference type="EMBL" id="GAB1290124.1"/>
    </source>
</evidence>
<organism evidence="1 2">
    <name type="scientific">Apodemus speciosus</name>
    <name type="common">Large Japanese field mouse</name>
    <dbReference type="NCBI Taxonomy" id="105296"/>
    <lineage>
        <taxon>Eukaryota</taxon>
        <taxon>Metazoa</taxon>
        <taxon>Chordata</taxon>
        <taxon>Craniata</taxon>
        <taxon>Vertebrata</taxon>
        <taxon>Euteleostomi</taxon>
        <taxon>Mammalia</taxon>
        <taxon>Eutheria</taxon>
        <taxon>Euarchontoglires</taxon>
        <taxon>Glires</taxon>
        <taxon>Rodentia</taxon>
        <taxon>Myomorpha</taxon>
        <taxon>Muroidea</taxon>
        <taxon>Muridae</taxon>
        <taxon>Murinae</taxon>
        <taxon>Apodemus</taxon>
    </lineage>
</organism>